<dbReference type="GO" id="GO:0003677">
    <property type="term" value="F:DNA binding"/>
    <property type="evidence" value="ECO:0007669"/>
    <property type="project" value="UniProtKB-KW"/>
</dbReference>
<dbReference type="InterPro" id="IPR001034">
    <property type="entry name" value="DeoR_HTH"/>
</dbReference>
<keyword evidence="7" id="KW-1185">Reference proteome</keyword>
<proteinExistence type="predicted"/>
<dbReference type="InterPro" id="IPR018356">
    <property type="entry name" value="Tscrpt_reg_HTH_DeoR_CS"/>
</dbReference>
<dbReference type="InterPro" id="IPR050313">
    <property type="entry name" value="Carb_Metab_HTH_regulators"/>
</dbReference>
<dbReference type="SUPFAM" id="SSF100950">
    <property type="entry name" value="NagB/RpiA/CoA transferase-like"/>
    <property type="match status" value="1"/>
</dbReference>
<evidence type="ECO:0000256" key="3">
    <source>
        <dbReference type="ARBA" id="ARBA00023125"/>
    </source>
</evidence>
<dbReference type="Pfam" id="PF00455">
    <property type="entry name" value="DeoRC"/>
    <property type="match status" value="1"/>
</dbReference>
<organism evidence="6 7">
    <name type="scientific">Sediminicola luteus</name>
    <dbReference type="NCBI Taxonomy" id="319238"/>
    <lineage>
        <taxon>Bacteria</taxon>
        <taxon>Pseudomonadati</taxon>
        <taxon>Bacteroidota</taxon>
        <taxon>Flavobacteriia</taxon>
        <taxon>Flavobacteriales</taxon>
        <taxon>Flavobacteriaceae</taxon>
        <taxon>Sediminicola</taxon>
    </lineage>
</organism>
<dbReference type="SMART" id="SM00420">
    <property type="entry name" value="HTH_DEOR"/>
    <property type="match status" value="1"/>
</dbReference>
<dbReference type="SMART" id="SM01134">
    <property type="entry name" value="DeoRC"/>
    <property type="match status" value="1"/>
</dbReference>
<feature type="domain" description="HTH deoR-type" evidence="5">
    <location>
        <begin position="3"/>
        <end position="58"/>
    </location>
</feature>
<name>A0A2A4G912_9FLAO</name>
<reference evidence="6 7" key="1">
    <citation type="submission" date="2017-04" db="EMBL/GenBank/DDBJ databases">
        <title>A new member of the family Flavobacteriaceae isolated from ascidians.</title>
        <authorList>
            <person name="Chen L."/>
        </authorList>
    </citation>
    <scope>NUCLEOTIDE SEQUENCE [LARGE SCALE GENOMIC DNA]</scope>
    <source>
        <strain evidence="6 7">HQA918</strain>
    </source>
</reference>
<dbReference type="InterPro" id="IPR036390">
    <property type="entry name" value="WH_DNA-bd_sf"/>
</dbReference>
<dbReference type="PRINTS" id="PR00037">
    <property type="entry name" value="HTHLACR"/>
</dbReference>
<keyword evidence="2" id="KW-0805">Transcription regulation</keyword>
<dbReference type="PROSITE" id="PS00894">
    <property type="entry name" value="HTH_DEOR_1"/>
    <property type="match status" value="1"/>
</dbReference>
<dbReference type="GO" id="GO:0003700">
    <property type="term" value="F:DNA-binding transcription factor activity"/>
    <property type="evidence" value="ECO:0007669"/>
    <property type="project" value="InterPro"/>
</dbReference>
<evidence type="ECO:0000259" key="5">
    <source>
        <dbReference type="PROSITE" id="PS51000"/>
    </source>
</evidence>
<dbReference type="PANTHER" id="PTHR30363:SF4">
    <property type="entry name" value="GLYCEROL-3-PHOSPHATE REGULON REPRESSOR"/>
    <property type="match status" value="1"/>
</dbReference>
<protein>
    <submittedName>
        <fullName evidence="6">DeoR family transcriptional regulator</fullName>
    </submittedName>
</protein>
<comment type="caution">
    <text evidence="6">The sequence shown here is derived from an EMBL/GenBank/DDBJ whole genome shotgun (WGS) entry which is preliminary data.</text>
</comment>
<gene>
    <name evidence="6" type="ORF">B7P33_09260</name>
</gene>
<dbReference type="PROSITE" id="PS51000">
    <property type="entry name" value="HTH_DEOR_2"/>
    <property type="match status" value="1"/>
</dbReference>
<evidence type="ECO:0000313" key="6">
    <source>
        <dbReference type="EMBL" id="PCE64464.1"/>
    </source>
</evidence>
<dbReference type="Pfam" id="PF08220">
    <property type="entry name" value="HTH_DeoR"/>
    <property type="match status" value="1"/>
</dbReference>
<evidence type="ECO:0000256" key="1">
    <source>
        <dbReference type="ARBA" id="ARBA00022491"/>
    </source>
</evidence>
<keyword evidence="1" id="KW-0678">Repressor</keyword>
<dbReference type="PANTHER" id="PTHR30363">
    <property type="entry name" value="HTH-TYPE TRANSCRIPTIONAL REGULATOR SRLR-RELATED"/>
    <property type="match status" value="1"/>
</dbReference>
<dbReference type="OrthoDB" id="9798651at2"/>
<dbReference type="Proteomes" id="UP000219559">
    <property type="component" value="Unassembled WGS sequence"/>
</dbReference>
<dbReference type="AlphaFoldDB" id="A0A2A4G912"/>
<dbReference type="InterPro" id="IPR014036">
    <property type="entry name" value="DeoR-like_C"/>
</dbReference>
<dbReference type="SUPFAM" id="SSF46785">
    <property type="entry name" value="Winged helix' DNA-binding domain"/>
    <property type="match status" value="1"/>
</dbReference>
<dbReference type="InterPro" id="IPR037171">
    <property type="entry name" value="NagB/RpiA_transferase-like"/>
</dbReference>
<keyword evidence="4" id="KW-0804">Transcription</keyword>
<dbReference type="RefSeq" id="WP_097440585.1">
    <property type="nucleotide sequence ID" value="NZ_KZ300476.1"/>
</dbReference>
<evidence type="ECO:0000256" key="4">
    <source>
        <dbReference type="ARBA" id="ARBA00023163"/>
    </source>
</evidence>
<sequence length="251" mass="28053">MNKRKRQEIILNEVHVHNRVLLTDLAVMLEVSIDTVRRDVKELHAQDKLVKVHGGAVSKGFTIYADRSREIYGHDQKSIIAKKGIELLTPGDVVLISGGSTNLELARHLPSDLDLKFFTPSLPMAVELLGNEAYNYEVYFIGGKMSPDAQLATGGSSINMLSDIRVDICFLGTGYVDHAKGITEVDWEVAQMKRAMIQAAHKVVSLSISEKLGTFNRYKVCDIHTLDILVTELDPFDPKLEPYRLPNLRLV</sequence>
<evidence type="ECO:0000256" key="2">
    <source>
        <dbReference type="ARBA" id="ARBA00023015"/>
    </source>
</evidence>
<accession>A0A2A4G912</accession>
<keyword evidence="3" id="KW-0238">DNA-binding</keyword>
<evidence type="ECO:0000313" key="7">
    <source>
        <dbReference type="Proteomes" id="UP000219559"/>
    </source>
</evidence>
<dbReference type="EMBL" id="NBWU01000003">
    <property type="protein sequence ID" value="PCE64464.1"/>
    <property type="molecule type" value="Genomic_DNA"/>
</dbReference>